<dbReference type="InterPro" id="IPR003313">
    <property type="entry name" value="AraC-bd"/>
</dbReference>
<dbReference type="RefSeq" id="WP_304280506.1">
    <property type="nucleotide sequence ID" value="NZ_QFQZ01000061.1"/>
</dbReference>
<protein>
    <submittedName>
        <fullName evidence="6">AraC family transcriptional regulator</fullName>
    </submittedName>
</protein>
<keyword evidence="1" id="KW-0805">Transcription regulation</keyword>
<evidence type="ECO:0000256" key="4">
    <source>
        <dbReference type="ARBA" id="ARBA00023163"/>
    </source>
</evidence>
<proteinExistence type="predicted"/>
<dbReference type="GO" id="GO:0043565">
    <property type="term" value="F:sequence-specific DNA binding"/>
    <property type="evidence" value="ECO:0007669"/>
    <property type="project" value="InterPro"/>
</dbReference>
<dbReference type="Pfam" id="PF12833">
    <property type="entry name" value="HTH_18"/>
    <property type="match status" value="1"/>
</dbReference>
<feature type="domain" description="HTH araC/xylS-type" evidence="5">
    <location>
        <begin position="188"/>
        <end position="286"/>
    </location>
</feature>
<dbReference type="GO" id="GO:0003700">
    <property type="term" value="F:DNA-binding transcription factor activity"/>
    <property type="evidence" value="ECO:0007669"/>
    <property type="project" value="InterPro"/>
</dbReference>
<dbReference type="InterPro" id="IPR018060">
    <property type="entry name" value="HTH_AraC"/>
</dbReference>
<dbReference type="EMBL" id="QFQZ01000061">
    <property type="protein sequence ID" value="PZR32414.1"/>
    <property type="molecule type" value="Genomic_DNA"/>
</dbReference>
<sequence length="295" mass="31823">MSQASIVPGFFLFGEPVRTVEGKFVHLESLDDRSRPNDWNIRPHAHADLNHIFHITTGAGVMQADGRAIAFAAPCLVLVPSGVVHGFKYEAESTGLVLTIADSYLRELCAREPDLRQVFAGPAHGALDADTAVGASLATLARELNWTAPGRSAAVEACLMTILVEALRQASAQRRDPATVGVQAGLVARYRALIDLHYKDGLSPGDYAARLGVSLKQLRGACASVTGATLTELIVDRVMLEAKRALVYSNMSVAEVGFHLGFDDPSYFTRFFKRGEGVSPRQYRARAAADTPFGR</sequence>
<dbReference type="InterPro" id="IPR047264">
    <property type="entry name" value="Cupin_HpaA-like_N"/>
</dbReference>
<dbReference type="SUPFAM" id="SSF46689">
    <property type="entry name" value="Homeodomain-like"/>
    <property type="match status" value="1"/>
</dbReference>
<gene>
    <name evidence="6" type="ORF">DI526_16725</name>
</gene>
<dbReference type="Pfam" id="PF02311">
    <property type="entry name" value="AraC_binding"/>
    <property type="match status" value="1"/>
</dbReference>
<comment type="caution">
    <text evidence="6">The sequence shown here is derived from an EMBL/GenBank/DDBJ whole genome shotgun (WGS) entry which is preliminary data.</text>
</comment>
<name>A0A2W5WWK4_9CAUL</name>
<dbReference type="Proteomes" id="UP000249393">
    <property type="component" value="Unassembled WGS sequence"/>
</dbReference>
<evidence type="ECO:0000259" key="5">
    <source>
        <dbReference type="PROSITE" id="PS01124"/>
    </source>
</evidence>
<keyword evidence="4" id="KW-0804">Transcription</keyword>
<dbReference type="PROSITE" id="PS01124">
    <property type="entry name" value="HTH_ARAC_FAMILY_2"/>
    <property type="match status" value="1"/>
</dbReference>
<dbReference type="Gene3D" id="2.60.120.10">
    <property type="entry name" value="Jelly Rolls"/>
    <property type="match status" value="1"/>
</dbReference>
<dbReference type="InterPro" id="IPR020449">
    <property type="entry name" value="Tscrpt_reg_AraC-type_HTH"/>
</dbReference>
<keyword evidence="3" id="KW-0010">Activator</keyword>
<evidence type="ECO:0000313" key="7">
    <source>
        <dbReference type="Proteomes" id="UP000249393"/>
    </source>
</evidence>
<dbReference type="InterPro" id="IPR011051">
    <property type="entry name" value="RmlC_Cupin_sf"/>
</dbReference>
<reference evidence="6 7" key="1">
    <citation type="submission" date="2017-08" db="EMBL/GenBank/DDBJ databases">
        <title>Infants hospitalized years apart are colonized by the same room-sourced microbial strains.</title>
        <authorList>
            <person name="Brooks B."/>
            <person name="Olm M.R."/>
            <person name="Firek B.A."/>
            <person name="Baker R."/>
            <person name="Thomas B.C."/>
            <person name="Morowitz M.J."/>
            <person name="Banfield J.F."/>
        </authorList>
    </citation>
    <scope>NUCLEOTIDE SEQUENCE [LARGE SCALE GENOMIC DNA]</scope>
    <source>
        <strain evidence="6">S2_003_000_R2_4</strain>
    </source>
</reference>
<dbReference type="PANTHER" id="PTHR43280:SF32">
    <property type="entry name" value="TRANSCRIPTIONAL REGULATORY PROTEIN"/>
    <property type="match status" value="1"/>
</dbReference>
<dbReference type="SUPFAM" id="SSF51182">
    <property type="entry name" value="RmlC-like cupins"/>
    <property type="match status" value="1"/>
</dbReference>
<dbReference type="SMART" id="SM00342">
    <property type="entry name" value="HTH_ARAC"/>
    <property type="match status" value="1"/>
</dbReference>
<accession>A0A2W5WWK4</accession>
<keyword evidence="2" id="KW-0238">DNA-binding</keyword>
<evidence type="ECO:0000313" key="6">
    <source>
        <dbReference type="EMBL" id="PZR32414.1"/>
    </source>
</evidence>
<dbReference type="Gene3D" id="1.10.10.60">
    <property type="entry name" value="Homeodomain-like"/>
    <property type="match status" value="1"/>
</dbReference>
<dbReference type="CDD" id="cd06999">
    <property type="entry name" value="cupin_HpaA-like_N"/>
    <property type="match status" value="1"/>
</dbReference>
<dbReference type="AlphaFoldDB" id="A0A2W5WWK4"/>
<organism evidence="6 7">
    <name type="scientific">Caulobacter segnis</name>
    <dbReference type="NCBI Taxonomy" id="88688"/>
    <lineage>
        <taxon>Bacteria</taxon>
        <taxon>Pseudomonadati</taxon>
        <taxon>Pseudomonadota</taxon>
        <taxon>Alphaproteobacteria</taxon>
        <taxon>Caulobacterales</taxon>
        <taxon>Caulobacteraceae</taxon>
        <taxon>Caulobacter</taxon>
    </lineage>
</organism>
<dbReference type="InterPro" id="IPR014710">
    <property type="entry name" value="RmlC-like_jellyroll"/>
</dbReference>
<dbReference type="PANTHER" id="PTHR43280">
    <property type="entry name" value="ARAC-FAMILY TRANSCRIPTIONAL REGULATOR"/>
    <property type="match status" value="1"/>
</dbReference>
<evidence type="ECO:0000256" key="2">
    <source>
        <dbReference type="ARBA" id="ARBA00023125"/>
    </source>
</evidence>
<evidence type="ECO:0000256" key="3">
    <source>
        <dbReference type="ARBA" id="ARBA00023159"/>
    </source>
</evidence>
<evidence type="ECO:0000256" key="1">
    <source>
        <dbReference type="ARBA" id="ARBA00023015"/>
    </source>
</evidence>
<dbReference type="InterPro" id="IPR009057">
    <property type="entry name" value="Homeodomain-like_sf"/>
</dbReference>
<dbReference type="PRINTS" id="PR00032">
    <property type="entry name" value="HTHARAC"/>
</dbReference>